<dbReference type="InterPro" id="IPR001461">
    <property type="entry name" value="Aspartic_peptidase_A1"/>
</dbReference>
<comment type="caution">
    <text evidence="10">The sequence shown here is derived from an EMBL/GenBank/DDBJ whole genome shotgun (WGS) entry which is preliminary data.</text>
</comment>
<dbReference type="Gene3D" id="2.40.70.10">
    <property type="entry name" value="Acid Proteases"/>
    <property type="match status" value="2"/>
</dbReference>
<feature type="domain" description="Peptidase A1" evidence="9">
    <location>
        <begin position="82"/>
        <end position="434"/>
    </location>
</feature>
<keyword evidence="7" id="KW-0472">Membrane</keyword>
<dbReference type="Proteomes" id="UP001418222">
    <property type="component" value="Unassembled WGS sequence"/>
</dbReference>
<dbReference type="InterPro" id="IPR021109">
    <property type="entry name" value="Peptidase_aspartic_dom_sf"/>
</dbReference>
<dbReference type="InterPro" id="IPR033121">
    <property type="entry name" value="PEPTIDASE_A1"/>
</dbReference>
<dbReference type="FunFam" id="2.40.70.10:FF:000056">
    <property type="entry name" value="Eukaryotic aspartyl protease family protein"/>
    <property type="match status" value="1"/>
</dbReference>
<keyword evidence="8" id="KW-0732">Signal</keyword>
<accession>A0AAP0G038</accession>
<evidence type="ECO:0000256" key="4">
    <source>
        <dbReference type="ARBA" id="ARBA00022801"/>
    </source>
</evidence>
<dbReference type="GO" id="GO:0004190">
    <property type="term" value="F:aspartic-type endopeptidase activity"/>
    <property type="evidence" value="ECO:0007669"/>
    <property type="project" value="UniProtKB-KW"/>
</dbReference>
<keyword evidence="11" id="KW-1185">Reference proteome</keyword>
<feature type="active site" evidence="6">
    <location>
        <position position="100"/>
    </location>
</feature>
<evidence type="ECO:0000256" key="1">
    <source>
        <dbReference type="ARBA" id="ARBA00007447"/>
    </source>
</evidence>
<evidence type="ECO:0000256" key="8">
    <source>
        <dbReference type="SAM" id="SignalP"/>
    </source>
</evidence>
<evidence type="ECO:0000313" key="11">
    <source>
        <dbReference type="Proteomes" id="UP001418222"/>
    </source>
</evidence>
<dbReference type="CDD" id="cd05476">
    <property type="entry name" value="pepsin_A_like_plant"/>
    <property type="match status" value="1"/>
</dbReference>
<keyword evidence="5" id="KW-0325">Glycoprotein</keyword>
<keyword evidence="4" id="KW-0378">Hydrolase</keyword>
<comment type="similarity">
    <text evidence="1">Belongs to the peptidase A1 family.</text>
</comment>
<dbReference type="InterPro" id="IPR032799">
    <property type="entry name" value="TAXi_C"/>
</dbReference>
<evidence type="ECO:0000256" key="7">
    <source>
        <dbReference type="SAM" id="Phobius"/>
    </source>
</evidence>
<keyword evidence="7" id="KW-0812">Transmembrane</keyword>
<feature type="active site" evidence="6">
    <location>
        <position position="315"/>
    </location>
</feature>
<dbReference type="AlphaFoldDB" id="A0AAP0G038"/>
<feature type="chain" id="PRO_5042897130" evidence="8">
    <location>
        <begin position="23"/>
        <end position="491"/>
    </location>
</feature>
<evidence type="ECO:0000313" key="10">
    <source>
        <dbReference type="EMBL" id="KAK8929021.1"/>
    </source>
</evidence>
<evidence type="ECO:0000259" key="9">
    <source>
        <dbReference type="PROSITE" id="PS51767"/>
    </source>
</evidence>
<dbReference type="PRINTS" id="PR00792">
    <property type="entry name" value="PEPSIN"/>
</dbReference>
<sequence>MESRMLLLIRHLLLLFLCFTYSLERSNSTGVFRVQRKFSGQRQSIADLRAHDVRRHDRILLGSGAVDLPLGGLGLPTATGLYYAQIGIGNPSKSYYVQVDTGSDILWVNCITCRFCPKKSDLGIELTLYDPKTSVSGSVVSCKGSFCSSTYGGDIPGCSTDMPCEYKVQYGDGSSTSGFFTSDSLQYDQVSGDHQTKAANSTIIFGCGTQQSGDLGSSSEALDGILGFGQSNTSMLSQLASAGKVRKIFAHCLDTINGGGIFAIGNVVQPKVKTTPLVQDTSHYNVILKSIEVGGSSSKLQTDTFQTGDMKTIIDSGTTLAYLPEELFKPLMNKIFSYQPDLNFQTIQNFLCFQFFGSIEDAFPKITFIFEDSLELLIYPRDYFFENGDSIWCTGFQNSALQSRDGKDIFLLGDLVLSNKLVVYDLENQVIGWTDYNCSSSIKIEDDKTGAMYTVDAQNISSARSLDIKGMFITLVLLLQMTCIMLIIIFY</sequence>
<dbReference type="GO" id="GO:0006508">
    <property type="term" value="P:proteolysis"/>
    <property type="evidence" value="ECO:0007669"/>
    <property type="project" value="UniProtKB-KW"/>
</dbReference>
<dbReference type="PANTHER" id="PTHR13683">
    <property type="entry name" value="ASPARTYL PROTEASES"/>
    <property type="match status" value="1"/>
</dbReference>
<keyword evidence="3" id="KW-0064">Aspartyl protease</keyword>
<dbReference type="SUPFAM" id="SSF50630">
    <property type="entry name" value="Acid proteases"/>
    <property type="match status" value="1"/>
</dbReference>
<evidence type="ECO:0000256" key="6">
    <source>
        <dbReference type="PIRSR" id="PIRSR601461-1"/>
    </source>
</evidence>
<dbReference type="FunFam" id="2.40.70.10:FF:000028">
    <property type="entry name" value="Eukaryotic aspartyl protease family protein"/>
    <property type="match status" value="1"/>
</dbReference>
<organism evidence="10 11">
    <name type="scientific">Platanthera zijinensis</name>
    <dbReference type="NCBI Taxonomy" id="2320716"/>
    <lineage>
        <taxon>Eukaryota</taxon>
        <taxon>Viridiplantae</taxon>
        <taxon>Streptophyta</taxon>
        <taxon>Embryophyta</taxon>
        <taxon>Tracheophyta</taxon>
        <taxon>Spermatophyta</taxon>
        <taxon>Magnoliopsida</taxon>
        <taxon>Liliopsida</taxon>
        <taxon>Asparagales</taxon>
        <taxon>Orchidaceae</taxon>
        <taxon>Orchidoideae</taxon>
        <taxon>Orchideae</taxon>
        <taxon>Orchidinae</taxon>
        <taxon>Platanthera</taxon>
    </lineage>
</organism>
<dbReference type="InterPro" id="IPR032861">
    <property type="entry name" value="TAXi_N"/>
</dbReference>
<name>A0AAP0G038_9ASPA</name>
<evidence type="ECO:0000256" key="2">
    <source>
        <dbReference type="ARBA" id="ARBA00022670"/>
    </source>
</evidence>
<evidence type="ECO:0000256" key="3">
    <source>
        <dbReference type="ARBA" id="ARBA00022750"/>
    </source>
</evidence>
<dbReference type="EMBL" id="JBBWWQ010000015">
    <property type="protein sequence ID" value="KAK8929021.1"/>
    <property type="molecule type" value="Genomic_DNA"/>
</dbReference>
<feature type="transmembrane region" description="Helical" evidence="7">
    <location>
        <begin position="470"/>
        <end position="490"/>
    </location>
</feature>
<evidence type="ECO:0000256" key="5">
    <source>
        <dbReference type="ARBA" id="ARBA00023180"/>
    </source>
</evidence>
<dbReference type="PROSITE" id="PS51767">
    <property type="entry name" value="PEPTIDASE_A1"/>
    <property type="match status" value="1"/>
</dbReference>
<reference evidence="10 11" key="1">
    <citation type="journal article" date="2022" name="Nat. Plants">
        <title>Genomes of leafy and leafless Platanthera orchids illuminate the evolution of mycoheterotrophy.</title>
        <authorList>
            <person name="Li M.H."/>
            <person name="Liu K.W."/>
            <person name="Li Z."/>
            <person name="Lu H.C."/>
            <person name="Ye Q.L."/>
            <person name="Zhang D."/>
            <person name="Wang J.Y."/>
            <person name="Li Y.F."/>
            <person name="Zhong Z.M."/>
            <person name="Liu X."/>
            <person name="Yu X."/>
            <person name="Liu D.K."/>
            <person name="Tu X.D."/>
            <person name="Liu B."/>
            <person name="Hao Y."/>
            <person name="Liao X.Y."/>
            <person name="Jiang Y.T."/>
            <person name="Sun W.H."/>
            <person name="Chen J."/>
            <person name="Chen Y.Q."/>
            <person name="Ai Y."/>
            <person name="Zhai J.W."/>
            <person name="Wu S.S."/>
            <person name="Zhou Z."/>
            <person name="Hsiao Y.Y."/>
            <person name="Wu W.L."/>
            <person name="Chen Y.Y."/>
            <person name="Lin Y.F."/>
            <person name="Hsu J.L."/>
            <person name="Li C.Y."/>
            <person name="Wang Z.W."/>
            <person name="Zhao X."/>
            <person name="Zhong W.Y."/>
            <person name="Ma X.K."/>
            <person name="Ma L."/>
            <person name="Huang J."/>
            <person name="Chen G.Z."/>
            <person name="Huang M.Z."/>
            <person name="Huang L."/>
            <person name="Peng D.H."/>
            <person name="Luo Y.B."/>
            <person name="Zou S.Q."/>
            <person name="Chen S.P."/>
            <person name="Lan S."/>
            <person name="Tsai W.C."/>
            <person name="Van de Peer Y."/>
            <person name="Liu Z.J."/>
        </authorList>
    </citation>
    <scope>NUCLEOTIDE SEQUENCE [LARGE SCALE GENOMIC DNA]</scope>
    <source>
        <strain evidence="10">Lor287</strain>
    </source>
</reference>
<dbReference type="PANTHER" id="PTHR13683:SF768">
    <property type="entry name" value="EUKARYOTIC ASPARTYL PROTEASE FAMILY PROTEIN"/>
    <property type="match status" value="1"/>
</dbReference>
<keyword evidence="2" id="KW-0645">Protease</keyword>
<proteinExistence type="inferred from homology"/>
<protein>
    <submittedName>
        <fullName evidence="10">Aspartic proteinase-like protein 2</fullName>
    </submittedName>
</protein>
<dbReference type="InterPro" id="IPR034161">
    <property type="entry name" value="Pepsin-like_plant"/>
</dbReference>
<dbReference type="Pfam" id="PF14543">
    <property type="entry name" value="TAXi_N"/>
    <property type="match status" value="1"/>
</dbReference>
<feature type="signal peptide" evidence="8">
    <location>
        <begin position="1"/>
        <end position="22"/>
    </location>
</feature>
<gene>
    <name evidence="10" type="ORF">KSP39_PZI017084</name>
</gene>
<dbReference type="Pfam" id="PF14541">
    <property type="entry name" value="TAXi_C"/>
    <property type="match status" value="1"/>
</dbReference>
<keyword evidence="7" id="KW-1133">Transmembrane helix</keyword>